<evidence type="ECO:0000313" key="3">
    <source>
        <dbReference type="Proteomes" id="UP000076154"/>
    </source>
</evidence>
<feature type="region of interest" description="Disordered" evidence="1">
    <location>
        <begin position="49"/>
        <end position="80"/>
    </location>
</feature>
<accession>A0A369JLT3</accession>
<name>A0A369JLT3_HYPMA</name>
<reference evidence="2" key="1">
    <citation type="submission" date="2018-04" db="EMBL/GenBank/DDBJ databases">
        <title>Whole genome sequencing of Hypsizygus marmoreus.</title>
        <authorList>
            <person name="Choi I.-G."/>
            <person name="Min B."/>
            <person name="Kim J.-G."/>
            <person name="Kim S."/>
            <person name="Oh Y.-L."/>
            <person name="Kong W.-S."/>
            <person name="Park H."/>
            <person name="Jeong J."/>
            <person name="Song E.-S."/>
        </authorList>
    </citation>
    <scope>NUCLEOTIDE SEQUENCE [LARGE SCALE GENOMIC DNA]</scope>
    <source>
        <strain evidence="2">51987-8</strain>
    </source>
</reference>
<feature type="compositionally biased region" description="Polar residues" evidence="1">
    <location>
        <begin position="132"/>
        <end position="150"/>
    </location>
</feature>
<dbReference type="InParanoid" id="A0A369JLT3"/>
<organism evidence="2 3">
    <name type="scientific">Hypsizygus marmoreus</name>
    <name type="common">White beech mushroom</name>
    <name type="synonym">Agaricus marmoreus</name>
    <dbReference type="NCBI Taxonomy" id="39966"/>
    <lineage>
        <taxon>Eukaryota</taxon>
        <taxon>Fungi</taxon>
        <taxon>Dikarya</taxon>
        <taxon>Basidiomycota</taxon>
        <taxon>Agaricomycotina</taxon>
        <taxon>Agaricomycetes</taxon>
        <taxon>Agaricomycetidae</taxon>
        <taxon>Agaricales</taxon>
        <taxon>Tricholomatineae</taxon>
        <taxon>Lyophyllaceae</taxon>
        <taxon>Hypsizygus</taxon>
    </lineage>
</organism>
<dbReference type="EMBL" id="LUEZ02000052">
    <property type="protein sequence ID" value="RDB22302.1"/>
    <property type="molecule type" value="Genomic_DNA"/>
</dbReference>
<protein>
    <submittedName>
        <fullName evidence="2">Uncharacterized protein</fullName>
    </submittedName>
</protein>
<evidence type="ECO:0000256" key="1">
    <source>
        <dbReference type="SAM" id="MobiDB-lite"/>
    </source>
</evidence>
<dbReference type="AlphaFoldDB" id="A0A369JLT3"/>
<gene>
    <name evidence="2" type="ORF">Hypma_010769</name>
</gene>
<dbReference type="Proteomes" id="UP000076154">
    <property type="component" value="Unassembled WGS sequence"/>
</dbReference>
<keyword evidence="3" id="KW-1185">Reference proteome</keyword>
<feature type="region of interest" description="Disordered" evidence="1">
    <location>
        <begin position="131"/>
        <end position="197"/>
    </location>
</feature>
<comment type="caution">
    <text evidence="2">The sequence shown here is derived from an EMBL/GenBank/DDBJ whole genome shotgun (WGS) entry which is preliminary data.</text>
</comment>
<sequence>MRGPVDIRIVRTNSIEHEKYTLAVLLRGGAYASSTHKLAIPLTPLAAADEAGDASVPTQENSERDTKKARRSITPERQLRDERIRQLTHLFTHAACPGPHPFRFPPLQVPSTRLHTSIVSKHSRVFRDIGTRNGSTIGIPSSQQGSQLASSEPGLLASQLLTTPHEHRNSYDDHGPSKTSVLSKPGPPPKLQDAIGR</sequence>
<proteinExistence type="predicted"/>
<feature type="compositionally biased region" description="Basic and acidic residues" evidence="1">
    <location>
        <begin position="164"/>
        <end position="176"/>
    </location>
</feature>
<evidence type="ECO:0000313" key="2">
    <source>
        <dbReference type="EMBL" id="RDB22302.1"/>
    </source>
</evidence>